<dbReference type="AlphaFoldDB" id="A0A563VP11"/>
<dbReference type="EMBL" id="CAACVJ010000098">
    <property type="protein sequence ID" value="VEP13163.1"/>
    <property type="molecule type" value="Genomic_DNA"/>
</dbReference>
<gene>
    <name evidence="5" type="ORF">H1P_1870007</name>
</gene>
<keyword evidence="3" id="KW-0804">Transcription</keyword>
<dbReference type="PROSITE" id="PS51118">
    <property type="entry name" value="HTH_HXLR"/>
    <property type="match status" value="1"/>
</dbReference>
<evidence type="ECO:0000256" key="2">
    <source>
        <dbReference type="ARBA" id="ARBA00023125"/>
    </source>
</evidence>
<evidence type="ECO:0000259" key="4">
    <source>
        <dbReference type="PROSITE" id="PS51118"/>
    </source>
</evidence>
<proteinExistence type="predicted"/>
<dbReference type="Proteomes" id="UP000320055">
    <property type="component" value="Unassembled WGS sequence"/>
</dbReference>
<dbReference type="PANTHER" id="PTHR33204:SF37">
    <property type="entry name" value="HTH-TYPE TRANSCRIPTIONAL REGULATOR YODB"/>
    <property type="match status" value="1"/>
</dbReference>
<reference evidence="5 6" key="1">
    <citation type="submission" date="2019-01" db="EMBL/GenBank/DDBJ databases">
        <authorList>
            <person name="Brito A."/>
        </authorList>
    </citation>
    <scope>NUCLEOTIDE SEQUENCE [LARGE SCALE GENOMIC DNA]</scope>
    <source>
        <strain evidence="5">1</strain>
    </source>
</reference>
<dbReference type="InterPro" id="IPR002577">
    <property type="entry name" value="HTH_HxlR"/>
</dbReference>
<dbReference type="SUPFAM" id="SSF46785">
    <property type="entry name" value="Winged helix' DNA-binding domain"/>
    <property type="match status" value="1"/>
</dbReference>
<dbReference type="PANTHER" id="PTHR33204">
    <property type="entry name" value="TRANSCRIPTIONAL REGULATOR, MARR FAMILY"/>
    <property type="match status" value="1"/>
</dbReference>
<dbReference type="InterPro" id="IPR036390">
    <property type="entry name" value="WH_DNA-bd_sf"/>
</dbReference>
<organism evidence="5 6">
    <name type="scientific">Hyella patelloides LEGE 07179</name>
    <dbReference type="NCBI Taxonomy" id="945734"/>
    <lineage>
        <taxon>Bacteria</taxon>
        <taxon>Bacillati</taxon>
        <taxon>Cyanobacteriota</taxon>
        <taxon>Cyanophyceae</taxon>
        <taxon>Pleurocapsales</taxon>
        <taxon>Hyellaceae</taxon>
        <taxon>Hyella</taxon>
    </lineage>
</organism>
<sequence length="113" mass="13102">MSLLKNKYRDSNNFNQMIVDCLGCKWTVLLLENIALGTNRPGKLAKVADGLTTKVLNQCLKRMIDYEILEKRSFSEIPPRVEYYLTPFGLELYQLLLELKNVHKKYFVASVET</sequence>
<evidence type="ECO:0000313" key="5">
    <source>
        <dbReference type="EMBL" id="VEP13163.1"/>
    </source>
</evidence>
<name>A0A563VP11_9CYAN</name>
<dbReference type="Pfam" id="PF01638">
    <property type="entry name" value="HxlR"/>
    <property type="match status" value="1"/>
</dbReference>
<dbReference type="RefSeq" id="WP_246141895.1">
    <property type="nucleotide sequence ID" value="NZ_LR213937.1"/>
</dbReference>
<protein>
    <submittedName>
        <fullName evidence="5">Putative transcriptional regulators</fullName>
    </submittedName>
</protein>
<dbReference type="Gene3D" id="1.10.10.10">
    <property type="entry name" value="Winged helix-like DNA-binding domain superfamily/Winged helix DNA-binding domain"/>
    <property type="match status" value="1"/>
</dbReference>
<evidence type="ECO:0000256" key="3">
    <source>
        <dbReference type="ARBA" id="ARBA00023163"/>
    </source>
</evidence>
<keyword evidence="2" id="KW-0238">DNA-binding</keyword>
<dbReference type="InterPro" id="IPR036388">
    <property type="entry name" value="WH-like_DNA-bd_sf"/>
</dbReference>
<evidence type="ECO:0000313" key="6">
    <source>
        <dbReference type="Proteomes" id="UP000320055"/>
    </source>
</evidence>
<keyword evidence="6" id="KW-1185">Reference proteome</keyword>
<evidence type="ECO:0000256" key="1">
    <source>
        <dbReference type="ARBA" id="ARBA00023015"/>
    </source>
</evidence>
<feature type="domain" description="HTH hxlR-type" evidence="4">
    <location>
        <begin position="11"/>
        <end position="111"/>
    </location>
</feature>
<keyword evidence="1" id="KW-0805">Transcription regulation</keyword>
<accession>A0A563VP11</accession>
<dbReference type="GO" id="GO:0003677">
    <property type="term" value="F:DNA binding"/>
    <property type="evidence" value="ECO:0007669"/>
    <property type="project" value="UniProtKB-KW"/>
</dbReference>